<accession>A0A6V7RES5</accession>
<dbReference type="GO" id="GO:0005524">
    <property type="term" value="F:ATP binding"/>
    <property type="evidence" value="ECO:0007669"/>
    <property type="project" value="UniProtKB-KW"/>
</dbReference>
<dbReference type="SMART" id="SM00382">
    <property type="entry name" value="AAA"/>
    <property type="match status" value="1"/>
</dbReference>
<keyword evidence="8 9" id="KW-0472">Membrane</keyword>
<comment type="caution">
    <text evidence="12">The sequence shown here is derived from an EMBL/GenBank/DDBJ whole genome shotgun (WGS) entry which is preliminary data.</text>
</comment>
<dbReference type="InterPro" id="IPR011527">
    <property type="entry name" value="ABC1_TM_dom"/>
</dbReference>
<dbReference type="RefSeq" id="WP_186087194.1">
    <property type="nucleotide sequence ID" value="NZ_BMDB01000001.1"/>
</dbReference>
<keyword evidence="2" id="KW-0813">Transport</keyword>
<proteinExistence type="predicted"/>
<dbReference type="InterPro" id="IPR036640">
    <property type="entry name" value="ABC1_TM_sf"/>
</dbReference>
<feature type="transmembrane region" description="Helical" evidence="9">
    <location>
        <begin position="133"/>
        <end position="151"/>
    </location>
</feature>
<dbReference type="PROSITE" id="PS50929">
    <property type="entry name" value="ABC_TM1F"/>
    <property type="match status" value="1"/>
</dbReference>
<gene>
    <name evidence="12" type="ORF">JEOSCH030_01036</name>
</gene>
<organism evidence="12 13">
    <name type="scientific">Phocicoccus schoeneichii</name>
    <dbReference type="NCBI Taxonomy" id="1812261"/>
    <lineage>
        <taxon>Bacteria</taxon>
        <taxon>Bacillati</taxon>
        <taxon>Bacillota</taxon>
        <taxon>Bacilli</taxon>
        <taxon>Bacillales</taxon>
        <taxon>Salinicoccaceae</taxon>
        <taxon>Phocicoccus</taxon>
    </lineage>
</organism>
<dbReference type="GO" id="GO:0015421">
    <property type="term" value="F:ABC-type oligopeptide transporter activity"/>
    <property type="evidence" value="ECO:0007669"/>
    <property type="project" value="TreeGrafter"/>
</dbReference>
<dbReference type="GO" id="GO:0005886">
    <property type="term" value="C:plasma membrane"/>
    <property type="evidence" value="ECO:0007669"/>
    <property type="project" value="UniProtKB-SubCell"/>
</dbReference>
<keyword evidence="4 9" id="KW-0812">Transmembrane</keyword>
<evidence type="ECO:0000256" key="9">
    <source>
        <dbReference type="SAM" id="Phobius"/>
    </source>
</evidence>
<dbReference type="InterPro" id="IPR003439">
    <property type="entry name" value="ABC_transporter-like_ATP-bd"/>
</dbReference>
<evidence type="ECO:0000256" key="3">
    <source>
        <dbReference type="ARBA" id="ARBA00022475"/>
    </source>
</evidence>
<dbReference type="Gene3D" id="1.20.1560.10">
    <property type="entry name" value="ABC transporter type 1, transmembrane domain"/>
    <property type="match status" value="1"/>
</dbReference>
<keyword evidence="7 9" id="KW-1133">Transmembrane helix</keyword>
<dbReference type="InterPro" id="IPR039421">
    <property type="entry name" value="Type_1_exporter"/>
</dbReference>
<protein>
    <submittedName>
        <fullName evidence="12">Multidrug export ATP-binding/permease protein</fullName>
    </submittedName>
</protein>
<dbReference type="EMBL" id="CAJEWE010000010">
    <property type="protein sequence ID" value="CAD2076282.1"/>
    <property type="molecule type" value="Genomic_DNA"/>
</dbReference>
<keyword evidence="5" id="KW-0547">Nucleotide-binding</keyword>
<feature type="domain" description="ABC transmembrane type-1" evidence="11">
    <location>
        <begin position="16"/>
        <end position="298"/>
    </location>
</feature>
<dbReference type="SUPFAM" id="SSF52540">
    <property type="entry name" value="P-loop containing nucleoside triphosphate hydrolases"/>
    <property type="match status" value="1"/>
</dbReference>
<keyword evidence="3" id="KW-1003">Cell membrane</keyword>
<dbReference type="AlphaFoldDB" id="A0A6V7RES5"/>
<evidence type="ECO:0000313" key="13">
    <source>
        <dbReference type="Proteomes" id="UP000521032"/>
    </source>
</evidence>
<evidence type="ECO:0000256" key="6">
    <source>
        <dbReference type="ARBA" id="ARBA00022840"/>
    </source>
</evidence>
<evidence type="ECO:0000256" key="7">
    <source>
        <dbReference type="ARBA" id="ARBA00022989"/>
    </source>
</evidence>
<keyword evidence="13" id="KW-1185">Reference proteome</keyword>
<evidence type="ECO:0000256" key="5">
    <source>
        <dbReference type="ARBA" id="ARBA00022741"/>
    </source>
</evidence>
<dbReference type="CDD" id="cd18548">
    <property type="entry name" value="ABC_6TM_Tm287_like"/>
    <property type="match status" value="1"/>
</dbReference>
<evidence type="ECO:0000256" key="1">
    <source>
        <dbReference type="ARBA" id="ARBA00004651"/>
    </source>
</evidence>
<dbReference type="PANTHER" id="PTHR43394">
    <property type="entry name" value="ATP-DEPENDENT PERMEASE MDL1, MITOCHONDRIAL"/>
    <property type="match status" value="1"/>
</dbReference>
<comment type="subcellular location">
    <subcellularLocation>
        <location evidence="1">Cell membrane</location>
        <topology evidence="1">Multi-pass membrane protein</topology>
    </subcellularLocation>
</comment>
<sequence length="573" mass="64522">MKTVFRYALKYKWIIILGLILMLVELGVELIQPLFIRGVIDEGIQQNSLEKAYLYLFLMLGGSAVSFIAGIFNTYFSSYATNAFGNDLRNAIFRRIQGFSLGTLAKFNSSTLITRLTQDVLMSENLVFMGMRILLRAPLMVIGSLAMSFVVNVKLGFYLTILTPILFVFLLITAHYGARIFSRIQRRLDGINRFFQENLSAMTLIKVNNRMEYESSRFSKTAGDLRDDMIFGLRLMESILPVLLLIMNGSLLIVLYIARDLLESSSIQVGELVAVINYALRMQGGFSMFSWLIIAATRAKASADRIEEVLEAPITKYEYEDFEKTITGSSVEFKDVSFKYPNDTLMALKHISFKVEKNENFVIMGATGAGKSTLVNLIPRMYDATEGQILVDDKDIKEWNIVELREKVGYVPQSAILFTGSIYENMLWGDREAHEDSIYDSTMKAQIHDSILEFDDQYKTQVGQRGVQLSGGQKQRLSIARALVKRPAVLILDDSTSALDVSTETSLWEAIEDVEVTRIVITQKISTAKAADRILLLDEGEISAIGTHEELVRKSELYNKIVQSQSEGGSFDD</sequence>
<evidence type="ECO:0000256" key="4">
    <source>
        <dbReference type="ARBA" id="ARBA00022692"/>
    </source>
</evidence>
<evidence type="ECO:0000259" key="11">
    <source>
        <dbReference type="PROSITE" id="PS50929"/>
    </source>
</evidence>
<dbReference type="Gene3D" id="3.40.50.300">
    <property type="entry name" value="P-loop containing nucleotide triphosphate hydrolases"/>
    <property type="match status" value="1"/>
</dbReference>
<name>A0A6V7RES5_9BACL</name>
<feature type="transmembrane region" description="Helical" evidence="9">
    <location>
        <begin position="12"/>
        <end position="32"/>
    </location>
</feature>
<dbReference type="Pfam" id="PF00005">
    <property type="entry name" value="ABC_tran"/>
    <property type="match status" value="1"/>
</dbReference>
<evidence type="ECO:0000256" key="8">
    <source>
        <dbReference type="ARBA" id="ARBA00023136"/>
    </source>
</evidence>
<feature type="transmembrane region" description="Helical" evidence="9">
    <location>
        <begin position="239"/>
        <end position="258"/>
    </location>
</feature>
<dbReference type="InterPro" id="IPR003593">
    <property type="entry name" value="AAA+_ATPase"/>
</dbReference>
<feature type="transmembrane region" description="Helical" evidence="9">
    <location>
        <begin position="278"/>
        <end position="296"/>
    </location>
</feature>
<dbReference type="GO" id="GO:0016887">
    <property type="term" value="F:ATP hydrolysis activity"/>
    <property type="evidence" value="ECO:0007669"/>
    <property type="project" value="InterPro"/>
</dbReference>
<dbReference type="InterPro" id="IPR027417">
    <property type="entry name" value="P-loop_NTPase"/>
</dbReference>
<feature type="transmembrane region" description="Helical" evidence="9">
    <location>
        <begin position="157"/>
        <end position="178"/>
    </location>
</feature>
<dbReference type="InterPro" id="IPR017871">
    <property type="entry name" value="ABC_transporter-like_CS"/>
</dbReference>
<keyword evidence="6 12" id="KW-0067">ATP-binding</keyword>
<dbReference type="PROSITE" id="PS00211">
    <property type="entry name" value="ABC_TRANSPORTER_1"/>
    <property type="match status" value="1"/>
</dbReference>
<feature type="domain" description="ABC transporter" evidence="10">
    <location>
        <begin position="331"/>
        <end position="564"/>
    </location>
</feature>
<dbReference type="PANTHER" id="PTHR43394:SF1">
    <property type="entry name" value="ATP-BINDING CASSETTE SUB-FAMILY B MEMBER 10, MITOCHONDRIAL"/>
    <property type="match status" value="1"/>
</dbReference>
<dbReference type="PROSITE" id="PS50893">
    <property type="entry name" value="ABC_TRANSPORTER_2"/>
    <property type="match status" value="1"/>
</dbReference>
<evidence type="ECO:0000256" key="2">
    <source>
        <dbReference type="ARBA" id="ARBA00022448"/>
    </source>
</evidence>
<feature type="transmembrane region" description="Helical" evidence="9">
    <location>
        <begin position="52"/>
        <end position="72"/>
    </location>
</feature>
<dbReference type="Pfam" id="PF00664">
    <property type="entry name" value="ABC_membrane"/>
    <property type="match status" value="1"/>
</dbReference>
<evidence type="ECO:0000259" key="10">
    <source>
        <dbReference type="PROSITE" id="PS50893"/>
    </source>
</evidence>
<reference evidence="12 13" key="1">
    <citation type="submission" date="2020-07" db="EMBL/GenBank/DDBJ databases">
        <authorList>
            <person name="Criscuolo A."/>
        </authorList>
    </citation>
    <scope>NUCLEOTIDE SEQUENCE [LARGE SCALE GENOMIC DNA]</scope>
    <source>
        <strain evidence="13">CIP 111030</strain>
    </source>
</reference>
<dbReference type="FunFam" id="3.40.50.300:FF:000221">
    <property type="entry name" value="Multidrug ABC transporter ATP-binding protein"/>
    <property type="match status" value="1"/>
</dbReference>
<dbReference type="Proteomes" id="UP000521032">
    <property type="component" value="Unassembled WGS sequence"/>
</dbReference>
<dbReference type="SUPFAM" id="SSF90123">
    <property type="entry name" value="ABC transporter transmembrane region"/>
    <property type="match status" value="1"/>
</dbReference>
<evidence type="ECO:0000313" key="12">
    <source>
        <dbReference type="EMBL" id="CAD2076282.1"/>
    </source>
</evidence>